<name>A0A368K9Z8_9HYPH</name>
<feature type="compositionally biased region" description="Basic and acidic residues" evidence="1">
    <location>
        <begin position="1227"/>
        <end position="1262"/>
    </location>
</feature>
<organism evidence="2 3">
    <name type="scientific">Phyllobacterium salinisoli</name>
    <dbReference type="NCBI Taxonomy" id="1899321"/>
    <lineage>
        <taxon>Bacteria</taxon>
        <taxon>Pseudomonadati</taxon>
        <taxon>Pseudomonadota</taxon>
        <taxon>Alphaproteobacteria</taxon>
        <taxon>Hyphomicrobiales</taxon>
        <taxon>Phyllobacteriaceae</taxon>
        <taxon>Phyllobacterium</taxon>
    </lineage>
</organism>
<reference evidence="2 3" key="1">
    <citation type="submission" date="2018-07" db="EMBL/GenBank/DDBJ databases">
        <title>The draft genome of Phyllobacterium salinisoli.</title>
        <authorList>
            <person name="Liu L."/>
            <person name="Li L."/>
            <person name="Zhang X."/>
            <person name="Liang L."/>
        </authorList>
    </citation>
    <scope>NUCLEOTIDE SEQUENCE [LARGE SCALE GENOMIC DNA]</scope>
    <source>
        <strain evidence="2 3">LLAN61</strain>
    </source>
</reference>
<dbReference type="PANTHER" id="PTHR30441:SF4">
    <property type="entry name" value="PROTEIN ASMA"/>
    <property type="match status" value="1"/>
</dbReference>
<accession>A0A368K9Z8</accession>
<dbReference type="OrthoDB" id="9816380at2"/>
<dbReference type="RefSeq" id="WP_114438538.1">
    <property type="nucleotide sequence ID" value="NZ_QOZG01000001.1"/>
</dbReference>
<dbReference type="EMBL" id="QOZG01000001">
    <property type="protein sequence ID" value="RCS25445.1"/>
    <property type="molecule type" value="Genomic_DNA"/>
</dbReference>
<protein>
    <submittedName>
        <fullName evidence="2">AsmA family protein</fullName>
    </submittedName>
</protein>
<proteinExistence type="predicted"/>
<dbReference type="Proteomes" id="UP000253420">
    <property type="component" value="Unassembled WGS sequence"/>
</dbReference>
<evidence type="ECO:0000256" key="1">
    <source>
        <dbReference type="SAM" id="MobiDB-lite"/>
    </source>
</evidence>
<dbReference type="GO" id="GO:0090313">
    <property type="term" value="P:regulation of protein targeting to membrane"/>
    <property type="evidence" value="ECO:0007669"/>
    <property type="project" value="TreeGrafter"/>
</dbReference>
<evidence type="ECO:0000313" key="3">
    <source>
        <dbReference type="Proteomes" id="UP000253420"/>
    </source>
</evidence>
<feature type="region of interest" description="Disordered" evidence="1">
    <location>
        <begin position="1227"/>
        <end position="1303"/>
    </location>
</feature>
<gene>
    <name evidence="2" type="ORF">DUT91_01165</name>
</gene>
<feature type="compositionally biased region" description="Polar residues" evidence="1">
    <location>
        <begin position="1280"/>
        <end position="1290"/>
    </location>
</feature>
<dbReference type="PANTHER" id="PTHR30441">
    <property type="entry name" value="DUF748 DOMAIN-CONTAINING PROTEIN"/>
    <property type="match status" value="1"/>
</dbReference>
<dbReference type="Pfam" id="PF05359">
    <property type="entry name" value="DUF748"/>
    <property type="match status" value="1"/>
</dbReference>
<sequence length="1303" mass="136847">MGRVFVLLGGLLVLLLTAALVVPPFVDWTGYRADFEREASRILGRPVTVAGSANARLLPFPSVTFSDVRVGDKGDAPVMTVDKFSMDAELMPFLRGQILIFDMRVEKPHVVITLDKAGKVDWAIRPSTRLEPAQIKLENLRIIDGSINVRDSGNNRQHVISDLNATMAATSLAGPWRFDGTLTLDGQKAALDVTTGEVKPEGILRVRASILPQDMPAVFETDGDMVLTQGALSYGGTFTLRSSDVASGATRSRGGNTAKASRVTLPEERPLFADLRITGKFSADHAKVDMPEFRMEQGPVDNPYVVNGKALFDYGNAPRFMINADGQQVLLDGGGLVESGATKDGATSVQAAPAVPLSHRIAAFQRLMDRVPIPTIPGSVDLRLPAIIAGDTTIRDVTVQAEPGGNGWSIKQLKADLPGRTQIEAKGKLLVGEDFGFDGDLLMASRQPSGFAAWLTADVDEAIRRLPAAGFSGQVSLHKDVQRADDLELVLGGASLKGSFMRQSEEGVLPSMQLALAGGALDGDALEALTTLFAGDSGAARLIDQDIDVTLKAGPVSHGGFKAASIDTAFRLREGRFDIDRLILSDMAGATLTATGMFEPFKAEPSGSVDVTVLSDDLSELVRALATRYPSVPLFSALTKRAETYPGLFSDSEITLVGSAVTSATDKKVGAADKKDGKEFSFSANGKTGGMTIGVSGMARGNLWGEAPLQLSLTANADTPESEPLMALIGFPALPLGIAGELNGNLSLQGVPSEGMKTQLTLKAPDGAASIDGVFTLRPDDLTGSGKAVLKTADLQPFAAAVGYALPGYGEGLPVDLTSDFQFAKDIVRLPNLAGTLDGETVAAKLEASLADSGDPQLKGEVKVSRLDLGALAGFMLGSQAFESGNSGTGGGVWPKGAFANAPAFPLLANLTLTAEAANAGLFGDITGFSAKIAGGSDDLNLSDLAGTLLGGKLGGSFGLRNTGGTALASTQFTWEGSDLSRFYHLQDGDAPLSGVTKLSASLNGSGKSVSELMASMAGSGVLAVNGLSIKGFNQDALQPILAAADKADPNVPTATLDAMATGHLDLGAFSPGPAELAFTVAGGVARVPSFQLDTDKVALASDFRLDLATMTIGAQGGFTFKPGSDALVGAEPAVRFAVEGPYRDPSITFDRQPLVQFLTQRALEREQDRVEAMQAALVEKQRLRREVALYQARADERLRAEEEARRKIEEEARARAEEARLRAEEQAARKAAEAEAARKAAEETARRAAEAANRRAQHDDPAWSGSISVPRDRPPAAGSETQLPRNGQSVDEFLKTLEAPSP</sequence>
<comment type="caution">
    <text evidence="2">The sequence shown here is derived from an EMBL/GenBank/DDBJ whole genome shotgun (WGS) entry which is preliminary data.</text>
</comment>
<dbReference type="PIRSF" id="PIRSF034039">
    <property type="entry name" value="UCP034039"/>
    <property type="match status" value="1"/>
</dbReference>
<dbReference type="GO" id="GO:0005886">
    <property type="term" value="C:plasma membrane"/>
    <property type="evidence" value="ECO:0007669"/>
    <property type="project" value="TreeGrafter"/>
</dbReference>
<evidence type="ECO:0000313" key="2">
    <source>
        <dbReference type="EMBL" id="RCS25445.1"/>
    </source>
</evidence>
<dbReference type="InterPro" id="IPR052894">
    <property type="entry name" value="AsmA-related"/>
</dbReference>
<dbReference type="InterPro" id="IPR008023">
    <property type="entry name" value="DUF748"/>
</dbReference>
<dbReference type="InterPro" id="IPR017023">
    <property type="entry name" value="UCP034039"/>
</dbReference>
<keyword evidence="3" id="KW-1185">Reference proteome</keyword>